<dbReference type="GeneID" id="93097837"/>
<dbReference type="EMBL" id="MNQV01000234">
    <property type="protein sequence ID" value="OKZ43780.1"/>
    <property type="molecule type" value="Genomic_DNA"/>
</dbReference>
<proteinExistence type="predicted"/>
<comment type="caution">
    <text evidence="2">The sequence shown here is derived from an EMBL/GenBank/DDBJ whole genome shotgun (WGS) entry which is preliminary data.</text>
</comment>
<evidence type="ECO:0000313" key="3">
    <source>
        <dbReference type="Proteomes" id="UP000186631"/>
    </source>
</evidence>
<sequence length="96" mass="11481">MEITLEQLNEKIDNLSRLTLISSKTVLDFEETILFTGLSKGHLYRLTSNRQIPYFKKNRKLYFKKSELEEWMLERRIPTEEEIQSQATTYLATHKI</sequence>
<name>A0A1Q6ISH1_PHOVU</name>
<feature type="domain" description="Helix-turn-helix" evidence="1">
    <location>
        <begin position="27"/>
        <end position="76"/>
    </location>
</feature>
<accession>A0A1Q6ISH1</accession>
<reference evidence="2 3" key="1">
    <citation type="journal article" date="2016" name="Nat. Biotechnol.">
        <title>Measurement of bacterial replication rates in microbial communities.</title>
        <authorList>
            <person name="Brown C.T."/>
            <person name="Olm M.R."/>
            <person name="Thomas B.C."/>
            <person name="Banfield J.F."/>
        </authorList>
    </citation>
    <scope>NUCLEOTIDE SEQUENCE [LARGE SCALE GENOMIC DNA]</scope>
    <source>
        <strain evidence="2">42_262</strain>
    </source>
</reference>
<evidence type="ECO:0000313" key="2">
    <source>
        <dbReference type="EMBL" id="OKZ43780.1"/>
    </source>
</evidence>
<dbReference type="Pfam" id="PF12728">
    <property type="entry name" value="HTH_17"/>
    <property type="match status" value="1"/>
</dbReference>
<keyword evidence="2" id="KW-0238">DNA-binding</keyword>
<evidence type="ECO:0000259" key="1">
    <source>
        <dbReference type="Pfam" id="PF12728"/>
    </source>
</evidence>
<dbReference type="Proteomes" id="UP000186631">
    <property type="component" value="Unassembled WGS sequence"/>
</dbReference>
<protein>
    <submittedName>
        <fullName evidence="2">DNA-binding protein</fullName>
    </submittedName>
</protein>
<dbReference type="InterPro" id="IPR041657">
    <property type="entry name" value="HTH_17"/>
</dbReference>
<dbReference type="RefSeq" id="WP_007565090.1">
    <property type="nucleotide sequence ID" value="NZ_CAXSSN010000033.1"/>
</dbReference>
<gene>
    <name evidence="2" type="ORF">BHV80_16815</name>
</gene>
<organism evidence="2 3">
    <name type="scientific">Phocaeicola vulgatus</name>
    <name type="common">Bacteroides vulgatus</name>
    <dbReference type="NCBI Taxonomy" id="821"/>
    <lineage>
        <taxon>Bacteria</taxon>
        <taxon>Pseudomonadati</taxon>
        <taxon>Bacteroidota</taxon>
        <taxon>Bacteroidia</taxon>
        <taxon>Bacteroidales</taxon>
        <taxon>Bacteroidaceae</taxon>
        <taxon>Phocaeicola</taxon>
    </lineage>
</organism>
<dbReference type="GO" id="GO:0003677">
    <property type="term" value="F:DNA binding"/>
    <property type="evidence" value="ECO:0007669"/>
    <property type="project" value="UniProtKB-KW"/>
</dbReference>
<dbReference type="AlphaFoldDB" id="A0A1Q6ISH1"/>